<dbReference type="Gene3D" id="3.30.300.30">
    <property type="match status" value="1"/>
</dbReference>
<dbReference type="SUPFAM" id="SSF56801">
    <property type="entry name" value="Acetyl-CoA synthetase-like"/>
    <property type="match status" value="1"/>
</dbReference>
<dbReference type="Pfam" id="PF13193">
    <property type="entry name" value="AMP-binding_C"/>
    <property type="match status" value="1"/>
</dbReference>
<reference evidence="5" key="1">
    <citation type="submission" date="2019-08" db="EMBL/GenBank/DDBJ databases">
        <title>Reference gene set and small RNA set construction with multiple tissues from Davidia involucrata Baill.</title>
        <authorList>
            <person name="Yang H."/>
            <person name="Zhou C."/>
            <person name="Li G."/>
            <person name="Wang J."/>
            <person name="Gao P."/>
            <person name="Wang M."/>
            <person name="Wang R."/>
            <person name="Zhao Y."/>
        </authorList>
    </citation>
    <scope>NUCLEOTIDE SEQUENCE</scope>
    <source>
        <tissue evidence="5">Mixed with DoveR01_LX</tissue>
    </source>
</reference>
<dbReference type="Pfam" id="PF00501">
    <property type="entry name" value="AMP-binding"/>
    <property type="match status" value="1"/>
</dbReference>
<keyword evidence="2 5" id="KW-0436">Ligase</keyword>
<dbReference type="PANTHER" id="PTHR24096">
    <property type="entry name" value="LONG-CHAIN-FATTY-ACID--COA LIGASE"/>
    <property type="match status" value="1"/>
</dbReference>
<accession>A0A5B7A944</accession>
<dbReference type="CDD" id="cd05904">
    <property type="entry name" value="4CL"/>
    <property type="match status" value="1"/>
</dbReference>
<protein>
    <submittedName>
        <fullName evidence="5">Putative 4-coumarate--CoA ligase-like 9</fullName>
        <ecNumber evidence="5">6.2.1.-</ecNumber>
    </submittedName>
</protein>
<dbReference type="InterPro" id="IPR000873">
    <property type="entry name" value="AMP-dep_synth/lig_dom"/>
</dbReference>
<comment type="similarity">
    <text evidence="1">Belongs to the ATP-dependent AMP-binding enzyme family.</text>
</comment>
<proteinExistence type="inferred from homology"/>
<evidence type="ECO:0000259" key="3">
    <source>
        <dbReference type="Pfam" id="PF00501"/>
    </source>
</evidence>
<organism evidence="5">
    <name type="scientific">Davidia involucrata</name>
    <name type="common">Dove tree</name>
    <dbReference type="NCBI Taxonomy" id="16924"/>
    <lineage>
        <taxon>Eukaryota</taxon>
        <taxon>Viridiplantae</taxon>
        <taxon>Streptophyta</taxon>
        <taxon>Embryophyta</taxon>
        <taxon>Tracheophyta</taxon>
        <taxon>Spermatophyta</taxon>
        <taxon>Magnoliopsida</taxon>
        <taxon>eudicotyledons</taxon>
        <taxon>Gunneridae</taxon>
        <taxon>Pentapetalae</taxon>
        <taxon>asterids</taxon>
        <taxon>Cornales</taxon>
        <taxon>Nyssaceae</taxon>
        <taxon>Davidia</taxon>
    </lineage>
</organism>
<dbReference type="Gene3D" id="3.40.50.12780">
    <property type="entry name" value="N-terminal domain of ligase-like"/>
    <property type="match status" value="1"/>
</dbReference>
<evidence type="ECO:0000256" key="2">
    <source>
        <dbReference type="ARBA" id="ARBA00022598"/>
    </source>
</evidence>
<feature type="domain" description="AMP-dependent synthetase/ligase" evidence="3">
    <location>
        <begin position="64"/>
        <end position="409"/>
    </location>
</feature>
<dbReference type="InterPro" id="IPR042099">
    <property type="entry name" value="ANL_N_sf"/>
</dbReference>
<evidence type="ECO:0000313" key="5">
    <source>
        <dbReference type="EMBL" id="MPA52001.1"/>
    </source>
</evidence>
<dbReference type="PANTHER" id="PTHR24096:SF362">
    <property type="entry name" value="4-COUMARATE--COA LIGASE-LIKE 9"/>
    <property type="match status" value="1"/>
</dbReference>
<name>A0A5B7A944_DAVIN</name>
<dbReference type="InterPro" id="IPR025110">
    <property type="entry name" value="AMP-bd_C"/>
</dbReference>
<dbReference type="FunFam" id="3.30.300.30:FF:000007">
    <property type="entry name" value="4-coumarate--CoA ligase 2"/>
    <property type="match status" value="1"/>
</dbReference>
<dbReference type="GO" id="GO:0016405">
    <property type="term" value="F:CoA-ligase activity"/>
    <property type="evidence" value="ECO:0007669"/>
    <property type="project" value="TreeGrafter"/>
</dbReference>
<gene>
    <name evidence="5" type="ORF">Din_021442</name>
</gene>
<dbReference type="EC" id="6.2.1.-" evidence="5"/>
<evidence type="ECO:0000259" key="4">
    <source>
        <dbReference type="Pfam" id="PF13193"/>
    </source>
</evidence>
<dbReference type="EMBL" id="GHES01021442">
    <property type="protein sequence ID" value="MPA52001.1"/>
    <property type="molecule type" value="Transcribed_RNA"/>
</dbReference>
<feature type="domain" description="AMP-binding enzyme C-terminal" evidence="4">
    <location>
        <begin position="461"/>
        <end position="536"/>
    </location>
</feature>
<evidence type="ECO:0000256" key="1">
    <source>
        <dbReference type="ARBA" id="ARBA00006432"/>
    </source>
</evidence>
<sequence>MAKANPYSSSSIDPKSGFCSETKIYHSLRPNAPLPPETTPFSVTDYVFSLLLQQPSPLPETTTSASALIDAATRHCISYSELLLRVKSLAASLQDQIGLAKGDSAFILSPNSVHVPILYLSLFSIGVIVSPSNPSSSKPEVSSQIELSKPVIAFATSDTAHKVPSLRYPTIFLDSPEFDSMATSHRKRFHRLEVSQSDPAAILYSSGTTGKTKGVVLTHRNFISVLAGAHAARPVRSSPAVSLCTVPYFHVYGFLYCVRAMSLGESVVSMQRFDLRLMMRAIQEFRVTHVALAPPVAVAMVKDDDLLNGYDFSSLEVVASGGAPLANIVIQMFKKRFPNVHVAQAYGMTESTAGVTRTIGPKESQILGATGRLMSNCQMKIVDPDTGFGLPPSKPGELWVRGPCIMKGYVDDEEATAAVLDSEGWLRTGDLCYFDSEGYLFYVDRIKELIKYKGYQVAPAELEHLLHSHPDIVDAAVIPYPDEEAGQVPMAFVVRRLESTIDESQIKNFVAKQVAPYKKIRRVSFINSLPKNAPGKVLKKELIKLALSSASSKL</sequence>
<dbReference type="AlphaFoldDB" id="A0A5B7A944"/>
<dbReference type="InterPro" id="IPR045851">
    <property type="entry name" value="AMP-bd_C_sf"/>
</dbReference>